<feature type="signal peptide" evidence="2">
    <location>
        <begin position="1"/>
        <end position="25"/>
    </location>
</feature>
<dbReference type="RefSeq" id="XP_002673212.1">
    <property type="nucleotide sequence ID" value="XM_002673166.1"/>
</dbReference>
<name>D2VRX8_NAEGR</name>
<dbReference type="AlphaFoldDB" id="D2VRX8"/>
<gene>
    <name evidence="3" type="ORF">NAEGRDRAFT_71742</name>
</gene>
<dbReference type="EMBL" id="GG738892">
    <property type="protein sequence ID" value="EFC40468.1"/>
    <property type="molecule type" value="Genomic_DNA"/>
</dbReference>
<sequence>MKASSSRLLVLCCGLLLILGHLIEAQKVKIDSTFGTKNMVVNDFVQYNFPIVIQQTQCALQVSFDYNINVGMNASRFAFTAETLSPNPFGTLHTPATTNLKIYGLYKITFEDFDPNTGSLDITVVLSNPSGFLNVNPFSMIFYKKADATLMGEFVDAESHAFSDSVMIATNYNNLLTQNLLVAGLYGDLAQSVQSRIDKSNTVPGPTTFLFDILPSMSQSLIIAFPNQKPAKTPPTFTLSEYNDFEPTAVPKGYVSLHSYQLSTSVDPPTFSGSTWSLSFDATVGFFLNDEKTPVEIQPSSLTCACTANSDEIYQKVESRVSTDKLTCKIEDPTTCVYPMIIARLAPKESVPVQVTDMTFGQTFREKVEYGNKKMFKVVVPSSVKFTISAKSLYQGETATLFVNSRGFPTETVNIARKSIDNKETTVTIENKEVGPLDYYISIAPVFAEGAVIILNVDYSSSLDDNAIIILSVTIPMFFLVLIVCMILVVVLCRKKKPVIESDPSMFHKLQDNQ</sequence>
<keyword evidence="4" id="KW-1185">Reference proteome</keyword>
<keyword evidence="1" id="KW-1133">Transmembrane helix</keyword>
<feature type="transmembrane region" description="Helical" evidence="1">
    <location>
        <begin position="467"/>
        <end position="492"/>
    </location>
</feature>
<keyword evidence="2" id="KW-0732">Signal</keyword>
<dbReference type="Proteomes" id="UP000006671">
    <property type="component" value="Unassembled WGS sequence"/>
</dbReference>
<dbReference type="GeneID" id="8851040"/>
<evidence type="ECO:0000313" key="4">
    <source>
        <dbReference type="Proteomes" id="UP000006671"/>
    </source>
</evidence>
<dbReference type="KEGG" id="ngr:NAEGRDRAFT_71742"/>
<protein>
    <submittedName>
        <fullName evidence="3">Predicted protein</fullName>
    </submittedName>
</protein>
<evidence type="ECO:0000256" key="2">
    <source>
        <dbReference type="SAM" id="SignalP"/>
    </source>
</evidence>
<organism evidence="4">
    <name type="scientific">Naegleria gruberi</name>
    <name type="common">Amoeba</name>
    <dbReference type="NCBI Taxonomy" id="5762"/>
    <lineage>
        <taxon>Eukaryota</taxon>
        <taxon>Discoba</taxon>
        <taxon>Heterolobosea</taxon>
        <taxon>Tetramitia</taxon>
        <taxon>Eutetramitia</taxon>
        <taxon>Vahlkampfiidae</taxon>
        <taxon>Naegleria</taxon>
    </lineage>
</organism>
<keyword evidence="1" id="KW-0812">Transmembrane</keyword>
<evidence type="ECO:0000256" key="1">
    <source>
        <dbReference type="SAM" id="Phobius"/>
    </source>
</evidence>
<dbReference type="VEuPathDB" id="AmoebaDB:NAEGRDRAFT_71742"/>
<evidence type="ECO:0000313" key="3">
    <source>
        <dbReference type="EMBL" id="EFC40468.1"/>
    </source>
</evidence>
<accession>D2VRX8</accession>
<feature type="chain" id="PRO_5003038659" evidence="2">
    <location>
        <begin position="26"/>
        <end position="514"/>
    </location>
</feature>
<dbReference type="InParanoid" id="D2VRX8"/>
<keyword evidence="1" id="KW-0472">Membrane</keyword>
<reference evidence="3 4" key="1">
    <citation type="journal article" date="2010" name="Cell">
        <title>The genome of Naegleria gruberi illuminates early eukaryotic versatility.</title>
        <authorList>
            <person name="Fritz-Laylin L.K."/>
            <person name="Prochnik S.E."/>
            <person name="Ginger M.L."/>
            <person name="Dacks J.B."/>
            <person name="Carpenter M.L."/>
            <person name="Field M.C."/>
            <person name="Kuo A."/>
            <person name="Paredez A."/>
            <person name="Chapman J."/>
            <person name="Pham J."/>
            <person name="Shu S."/>
            <person name="Neupane R."/>
            <person name="Cipriano M."/>
            <person name="Mancuso J."/>
            <person name="Tu H."/>
            <person name="Salamov A."/>
            <person name="Lindquist E."/>
            <person name="Shapiro H."/>
            <person name="Lucas S."/>
            <person name="Grigoriev I.V."/>
            <person name="Cande W.Z."/>
            <person name="Fulton C."/>
            <person name="Rokhsar D.S."/>
            <person name="Dawson S.C."/>
        </authorList>
    </citation>
    <scope>NUCLEOTIDE SEQUENCE [LARGE SCALE GENOMIC DNA]</scope>
    <source>
        <strain evidence="3 4">NEG-M</strain>
    </source>
</reference>
<proteinExistence type="predicted"/>